<protein>
    <submittedName>
        <fullName evidence="3">Uncharacterized protein</fullName>
    </submittedName>
</protein>
<dbReference type="InterPro" id="IPR027417">
    <property type="entry name" value="P-loop_NTPase"/>
</dbReference>
<feature type="coiled-coil region" evidence="1">
    <location>
        <begin position="259"/>
        <end position="286"/>
    </location>
</feature>
<organism evidence="3 4">
    <name type="scientific">Tritrichomonas musculus</name>
    <dbReference type="NCBI Taxonomy" id="1915356"/>
    <lineage>
        <taxon>Eukaryota</taxon>
        <taxon>Metamonada</taxon>
        <taxon>Parabasalia</taxon>
        <taxon>Tritrichomonadida</taxon>
        <taxon>Tritrichomonadidae</taxon>
        <taxon>Tritrichomonas</taxon>
    </lineage>
</organism>
<proteinExistence type="predicted"/>
<accession>A0ABR2JMN9</accession>
<evidence type="ECO:0000313" key="3">
    <source>
        <dbReference type="EMBL" id="KAK8878335.1"/>
    </source>
</evidence>
<evidence type="ECO:0000256" key="2">
    <source>
        <dbReference type="SAM" id="MobiDB-lite"/>
    </source>
</evidence>
<comment type="caution">
    <text evidence="3">The sequence shown here is derived from an EMBL/GenBank/DDBJ whole genome shotgun (WGS) entry which is preliminary data.</text>
</comment>
<dbReference type="PANTHER" id="PTHR14919">
    <property type="entry name" value="KPL2-RELATED"/>
    <property type="match status" value="1"/>
</dbReference>
<evidence type="ECO:0000256" key="1">
    <source>
        <dbReference type="SAM" id="Coils"/>
    </source>
</evidence>
<reference evidence="3 4" key="1">
    <citation type="submission" date="2024-04" db="EMBL/GenBank/DDBJ databases">
        <title>Tritrichomonas musculus Genome.</title>
        <authorList>
            <person name="Alves-Ferreira E."/>
            <person name="Grigg M."/>
            <person name="Lorenzi H."/>
            <person name="Galac M."/>
        </authorList>
    </citation>
    <scope>NUCLEOTIDE SEQUENCE [LARGE SCALE GENOMIC DNA]</scope>
    <source>
        <strain evidence="3 4">EAF2021</strain>
    </source>
</reference>
<dbReference type="EMBL" id="JAPFFF010000011">
    <property type="protein sequence ID" value="KAK8878335.1"/>
    <property type="molecule type" value="Genomic_DNA"/>
</dbReference>
<dbReference type="Proteomes" id="UP001470230">
    <property type="component" value="Unassembled WGS sequence"/>
</dbReference>
<feature type="compositionally biased region" description="Acidic residues" evidence="2">
    <location>
        <begin position="43"/>
        <end position="55"/>
    </location>
</feature>
<name>A0ABR2JMN9_9EUKA</name>
<dbReference type="PANTHER" id="PTHR14919:SF0">
    <property type="entry name" value="SPERM FLAGELLAR PROTEIN 2"/>
    <property type="match status" value="1"/>
</dbReference>
<feature type="region of interest" description="Disordered" evidence="2">
    <location>
        <begin position="1"/>
        <end position="69"/>
    </location>
</feature>
<sequence>MCPVKLNKQPGKHLQSKVFKKSQQKKDNKKKTRGKNYLYDDSQNVEEEQLPEEISDDKPKRESWLDNLPPVIKPDEELHQELTKKRKEITHQKHVDICKEEANSILNFVFSAIDVQNDPKKITRLKIDFLNGKFIPVVDIPKEEANANKCAINQIKSDLSNIGQLLEPKTIDIKDSLNSLYKVIDYNGQYDANPELNSILQQLQTSMIPYTNPSSLPPPVDFPFVVCVTGPPHSGRTSICQFIHRFFKTFYIDVVITANANNNDDINEEEEKKAEEEEKKEKDTLIIKSSDDKTIVSKISEVLPKVEPNCGLIIRNYPLNKGQAALLEKALNTFGKNKLNEIQHQNSNRPNINSNLSYSSNIETPTPILKTINCLFRTALAAEESQAQIAGRLINIETGEIFHEKFRPPSVLDETENIKPYVPQDLPINVVSYNKLLGLICQLDILSKKGTLIIPIHLLDSTDKLELQIENALRQLYEGSNIPVPFTSFFHFRNLEQLKFAKFCNSVFNYWNDECIPIFGQTLARTYVRTTIIKEKIDYLSQCAKTQFLLNLLQKDKRNSLCDEFMKQKNEDRDYGYFFKEFWDISLMIREHQKSKIDDIINQCGLSTLKGIQNNKEVEIFDSLMKRFFIIEWYFKSFRTIDENSDKINNGIPQMPDLDFDPKDFQSLSKRIGINESLPMIFKKPVNKIVKPEITRVEVCKNSSYFGFTKNRSVSQQKVLPPTFQQKSLHFLKPEKQEQNMTRAQSTMQEKVFHLNSNNQLDPISLENSEFNNNSNENQAFSTSDNASVNNSEITIDYLNRKNSSTPRSNDKEKIDNFLKFLSESLTIRVLRIDANILLSIFRYLTNEIEQIERSIDERIKGLRELMTKWVDAKYSQEMEDFSEKFRKMKKNNDFDGNIFEISLKFKKDDDEECDALIKRLMPYLPSMDSPINFDKDKMIQLLNLVPNDTTVLSMDELLKLAEEVGFSEEELAELEITITMSTIPDFIDIKEFGSSFSKDEL</sequence>
<feature type="compositionally biased region" description="Basic residues" evidence="2">
    <location>
        <begin position="10"/>
        <end position="34"/>
    </location>
</feature>
<dbReference type="InterPro" id="IPR052634">
    <property type="entry name" value="Sperm_flagellar-bone_growth"/>
</dbReference>
<evidence type="ECO:0000313" key="4">
    <source>
        <dbReference type="Proteomes" id="UP001470230"/>
    </source>
</evidence>
<keyword evidence="4" id="KW-1185">Reference proteome</keyword>
<gene>
    <name evidence="3" type="ORF">M9Y10_005102</name>
</gene>
<keyword evidence="1" id="KW-0175">Coiled coil</keyword>
<dbReference type="Gene3D" id="3.40.50.300">
    <property type="entry name" value="P-loop containing nucleotide triphosphate hydrolases"/>
    <property type="match status" value="1"/>
</dbReference>